<dbReference type="InterPro" id="IPR021858">
    <property type="entry name" value="Fun_TF"/>
</dbReference>
<reference evidence="3" key="1">
    <citation type="submission" date="2023-06" db="EMBL/GenBank/DDBJ databases">
        <title>Conoideocrella luteorostrata (Hypocreales: Clavicipitaceae), a potential biocontrol fungus for elongate hemlock scale in United States Christmas tree production areas.</title>
        <authorList>
            <person name="Barrett H."/>
            <person name="Lovett B."/>
            <person name="Macias A.M."/>
            <person name="Stajich J.E."/>
            <person name="Kasson M.T."/>
        </authorList>
    </citation>
    <scope>NUCLEOTIDE SEQUENCE</scope>
    <source>
        <strain evidence="3">ARSEF 14590</strain>
    </source>
</reference>
<dbReference type="InterPro" id="IPR001138">
    <property type="entry name" value="Zn2Cys6_DnaBD"/>
</dbReference>
<dbReference type="Pfam" id="PF11951">
    <property type="entry name" value="Fungal_trans_2"/>
    <property type="match status" value="1"/>
</dbReference>
<organism evidence="3 4">
    <name type="scientific">Conoideocrella luteorostrata</name>
    <dbReference type="NCBI Taxonomy" id="1105319"/>
    <lineage>
        <taxon>Eukaryota</taxon>
        <taxon>Fungi</taxon>
        <taxon>Dikarya</taxon>
        <taxon>Ascomycota</taxon>
        <taxon>Pezizomycotina</taxon>
        <taxon>Sordariomycetes</taxon>
        <taxon>Hypocreomycetidae</taxon>
        <taxon>Hypocreales</taxon>
        <taxon>Clavicipitaceae</taxon>
        <taxon>Conoideocrella</taxon>
    </lineage>
</organism>
<evidence type="ECO:0000313" key="3">
    <source>
        <dbReference type="EMBL" id="KAK2616790.1"/>
    </source>
</evidence>
<dbReference type="PANTHER" id="PTHR38791:SF13">
    <property type="entry name" value="ZN(2)-C6 FUNGAL-TYPE DOMAIN-CONTAINING PROTEIN"/>
    <property type="match status" value="1"/>
</dbReference>
<evidence type="ECO:0000313" key="4">
    <source>
        <dbReference type="Proteomes" id="UP001251528"/>
    </source>
</evidence>
<dbReference type="PANTHER" id="PTHR38791">
    <property type="entry name" value="ZN(II)2CYS6 TRANSCRIPTION FACTOR (EUROFUNG)-RELATED-RELATED"/>
    <property type="match status" value="1"/>
</dbReference>
<keyword evidence="4" id="KW-1185">Reference proteome</keyword>
<feature type="compositionally biased region" description="Basic and acidic residues" evidence="2">
    <location>
        <begin position="119"/>
        <end position="132"/>
    </location>
</feature>
<dbReference type="InterPro" id="IPR053175">
    <property type="entry name" value="DHMBA_Reg_Transcription_Factor"/>
</dbReference>
<dbReference type="GO" id="GO:0008270">
    <property type="term" value="F:zinc ion binding"/>
    <property type="evidence" value="ECO:0007669"/>
    <property type="project" value="InterPro"/>
</dbReference>
<gene>
    <name evidence="3" type="ORF">QQS21_000167</name>
</gene>
<evidence type="ECO:0000256" key="2">
    <source>
        <dbReference type="SAM" id="MobiDB-lite"/>
    </source>
</evidence>
<evidence type="ECO:0000256" key="1">
    <source>
        <dbReference type="ARBA" id="ARBA00023242"/>
    </source>
</evidence>
<dbReference type="EMBL" id="JASWJB010000002">
    <property type="protein sequence ID" value="KAK2616790.1"/>
    <property type="molecule type" value="Genomic_DNA"/>
</dbReference>
<dbReference type="AlphaFoldDB" id="A0AAJ0FZD6"/>
<feature type="region of interest" description="Disordered" evidence="2">
    <location>
        <begin position="112"/>
        <end position="144"/>
    </location>
</feature>
<name>A0AAJ0FZD6_9HYPO</name>
<evidence type="ECO:0008006" key="5">
    <source>
        <dbReference type="Google" id="ProtNLM"/>
    </source>
</evidence>
<protein>
    <recommendedName>
        <fullName evidence="5">Zn(2)-C6 fungal-type domain-containing protein</fullName>
    </recommendedName>
</protein>
<keyword evidence="1" id="KW-0539">Nucleus</keyword>
<sequence>MAFASPPYYWTSGMTFTNGFLHNIPKFVFFLFFLFNPFTVLPPLGSVELPPLPRELFRSQNLGNGTPRKALERCDETKPFCKQCTKSRRTCPGYKAQFDLFHVDETLHTQKRAAKARSRAGEGQKNKHEAKSATRLPRSQPGPTTVKTIQQPLEVHAACHFVSNYVVLHRQGKSEGLMVFVIRILQADKVPVHFQYAFEACALASLNNSVGTRNHFEREALGKYTKALSATFAAIQDPATAKQDATLASVLLLGLFENISVKVVEKCAWGSHIDGAMQLIKLRGPEQLKTKVGLDMFLVARMQMVILGLSSPKPPEYEISWWTDDANRDAHAAKSQKLCVRASLLRHETRRLMSMSQMSCSTILIKEMIKKCQALDEECVEWSATPPKHFRYTSVAWINDIQDGNYAEAEAYIGSVDAYSDLYFSTIWNVLRCARITLYSLIVRCLARLHAPADYRTIPEYEVARRTTIDIVDDLIASVPYQLGWFRKHKTLINPLNLSSFICGEDDSLKGVSGQLMNWPLGFVHALDYLTDSQRTWVRGRLEYIGSQLGVRSSLIFAKTNYRIPSTLVLTDLLAAQSSTPSNFERLLPARISSLTTEPPAELRVQQQQTEQRDLAASSLGDGFEQRAKNWLELQRIITKLI</sequence>
<dbReference type="CDD" id="cd00067">
    <property type="entry name" value="GAL4"/>
    <property type="match status" value="1"/>
</dbReference>
<accession>A0AAJ0FZD6</accession>
<comment type="caution">
    <text evidence="3">The sequence shown here is derived from an EMBL/GenBank/DDBJ whole genome shotgun (WGS) entry which is preliminary data.</text>
</comment>
<proteinExistence type="predicted"/>
<dbReference type="GO" id="GO:0000981">
    <property type="term" value="F:DNA-binding transcription factor activity, RNA polymerase II-specific"/>
    <property type="evidence" value="ECO:0007669"/>
    <property type="project" value="InterPro"/>
</dbReference>
<dbReference type="Proteomes" id="UP001251528">
    <property type="component" value="Unassembled WGS sequence"/>
</dbReference>